<evidence type="ECO:0000256" key="5">
    <source>
        <dbReference type="ARBA" id="ARBA00038359"/>
    </source>
</evidence>
<dbReference type="GO" id="GO:0016020">
    <property type="term" value="C:membrane"/>
    <property type="evidence" value="ECO:0007669"/>
    <property type="project" value="UniProtKB-SubCell"/>
</dbReference>
<sequence>MADFTDDLGPTLWIVNSVFTMVATVTVIGRLAARKVRRMAFGADDWIICIALLLNWAMFSLAARAQIHGMGKHISTLSPSQIKTFTKNLYFMQITYVPAPRP</sequence>
<reference evidence="8" key="2">
    <citation type="journal article" date="2023" name="IMA Fungus">
        <title>Comparative genomic study of the Penicillium genus elucidates a diverse pangenome and 15 lateral gene transfer events.</title>
        <authorList>
            <person name="Petersen C."/>
            <person name="Sorensen T."/>
            <person name="Nielsen M.R."/>
            <person name="Sondergaard T.E."/>
            <person name="Sorensen J.L."/>
            <person name="Fitzpatrick D.A."/>
            <person name="Frisvad J.C."/>
            <person name="Nielsen K.L."/>
        </authorList>
    </citation>
    <scope>NUCLEOTIDE SEQUENCE</scope>
    <source>
        <strain evidence="8">IBT 29677</strain>
    </source>
</reference>
<dbReference type="PANTHER" id="PTHR33048:SF47">
    <property type="entry name" value="INTEGRAL MEMBRANE PROTEIN-RELATED"/>
    <property type="match status" value="1"/>
</dbReference>
<dbReference type="EMBL" id="JAPZBU010000012">
    <property type="protein sequence ID" value="KAJ5376324.1"/>
    <property type="molecule type" value="Genomic_DNA"/>
</dbReference>
<feature type="domain" description="Rhodopsin" evidence="7">
    <location>
        <begin position="30"/>
        <end position="98"/>
    </location>
</feature>
<dbReference type="PANTHER" id="PTHR33048">
    <property type="entry name" value="PTH11-LIKE INTEGRAL MEMBRANE PROTEIN (AFU_ORTHOLOGUE AFUA_5G11245)"/>
    <property type="match status" value="1"/>
</dbReference>
<evidence type="ECO:0000256" key="3">
    <source>
        <dbReference type="ARBA" id="ARBA00022989"/>
    </source>
</evidence>
<keyword evidence="9" id="KW-1185">Reference proteome</keyword>
<dbReference type="Proteomes" id="UP001147747">
    <property type="component" value="Unassembled WGS sequence"/>
</dbReference>
<evidence type="ECO:0000313" key="9">
    <source>
        <dbReference type="Proteomes" id="UP001147747"/>
    </source>
</evidence>
<evidence type="ECO:0000256" key="1">
    <source>
        <dbReference type="ARBA" id="ARBA00004141"/>
    </source>
</evidence>
<name>A0A9W9SFL6_9EURO</name>
<evidence type="ECO:0000256" key="4">
    <source>
        <dbReference type="ARBA" id="ARBA00023136"/>
    </source>
</evidence>
<proteinExistence type="inferred from homology"/>
<comment type="similarity">
    <text evidence="5">Belongs to the SAT4 family.</text>
</comment>
<keyword evidence="4 6" id="KW-0472">Membrane</keyword>
<keyword evidence="3 6" id="KW-1133">Transmembrane helix</keyword>
<accession>A0A9W9SFL6</accession>
<gene>
    <name evidence="8" type="ORF">N7509_013210</name>
</gene>
<reference evidence="8" key="1">
    <citation type="submission" date="2022-12" db="EMBL/GenBank/DDBJ databases">
        <authorList>
            <person name="Petersen C."/>
        </authorList>
    </citation>
    <scope>NUCLEOTIDE SEQUENCE</scope>
    <source>
        <strain evidence="8">IBT 29677</strain>
    </source>
</reference>
<organism evidence="8 9">
    <name type="scientific">Penicillium cosmopolitanum</name>
    <dbReference type="NCBI Taxonomy" id="1131564"/>
    <lineage>
        <taxon>Eukaryota</taxon>
        <taxon>Fungi</taxon>
        <taxon>Dikarya</taxon>
        <taxon>Ascomycota</taxon>
        <taxon>Pezizomycotina</taxon>
        <taxon>Eurotiomycetes</taxon>
        <taxon>Eurotiomycetidae</taxon>
        <taxon>Eurotiales</taxon>
        <taxon>Aspergillaceae</taxon>
        <taxon>Penicillium</taxon>
    </lineage>
</organism>
<keyword evidence="2 6" id="KW-0812">Transmembrane</keyword>
<comment type="caution">
    <text evidence="8">The sequence shown here is derived from an EMBL/GenBank/DDBJ whole genome shotgun (WGS) entry which is preliminary data.</text>
</comment>
<dbReference type="AlphaFoldDB" id="A0A9W9SFL6"/>
<evidence type="ECO:0000256" key="6">
    <source>
        <dbReference type="SAM" id="Phobius"/>
    </source>
</evidence>
<dbReference type="InterPro" id="IPR052337">
    <property type="entry name" value="SAT4-like"/>
</dbReference>
<evidence type="ECO:0000256" key="2">
    <source>
        <dbReference type="ARBA" id="ARBA00022692"/>
    </source>
</evidence>
<dbReference type="OrthoDB" id="444631at2759"/>
<evidence type="ECO:0000259" key="7">
    <source>
        <dbReference type="Pfam" id="PF20684"/>
    </source>
</evidence>
<protein>
    <recommendedName>
        <fullName evidence="7">Rhodopsin domain-containing protein</fullName>
    </recommendedName>
</protein>
<comment type="subcellular location">
    <subcellularLocation>
        <location evidence="1">Membrane</location>
        <topology evidence="1">Multi-pass membrane protein</topology>
    </subcellularLocation>
</comment>
<dbReference type="RefSeq" id="XP_056481354.1">
    <property type="nucleotide sequence ID" value="XM_056637847.1"/>
</dbReference>
<feature type="transmembrane region" description="Helical" evidence="6">
    <location>
        <begin position="12"/>
        <end position="33"/>
    </location>
</feature>
<evidence type="ECO:0000313" key="8">
    <source>
        <dbReference type="EMBL" id="KAJ5376324.1"/>
    </source>
</evidence>
<dbReference type="InterPro" id="IPR049326">
    <property type="entry name" value="Rhodopsin_dom_fungi"/>
</dbReference>
<dbReference type="GeneID" id="81376827"/>
<feature type="transmembrane region" description="Helical" evidence="6">
    <location>
        <begin position="45"/>
        <end position="63"/>
    </location>
</feature>
<dbReference type="Pfam" id="PF20684">
    <property type="entry name" value="Fung_rhodopsin"/>
    <property type="match status" value="1"/>
</dbReference>